<name>A0A6I4IJK6_9FLAO</name>
<sequence length="227" mass="26764">MKISVFIFFVFLSCASSKAQKEVVLGCYVNNDSEFCFNDDGTFVYYDYSIYRSDVNIIFCNEWSKGNWKLIDDSIELNSEFHANPINVTITKTSDRNLNKNITIDFKGFKENYTLFLAKKNSDESIEVDLDTPTLDISGGEYHFKLYPFKENLEKSMIIKNENFDSDNFTIKNDENYIISIDFPQNIFAFRTFNNYMLKVKKNKIIFDKWKYTKKPDGYKSKLSKFY</sequence>
<dbReference type="AlphaFoldDB" id="A0A6I4IJK6"/>
<accession>A0A6I4IJK6</accession>
<proteinExistence type="predicted"/>
<evidence type="ECO:0000313" key="2">
    <source>
        <dbReference type="Proteomes" id="UP000431264"/>
    </source>
</evidence>
<dbReference type="RefSeq" id="WP_140998278.1">
    <property type="nucleotide sequence ID" value="NZ_VDCZ01000009.1"/>
</dbReference>
<keyword evidence="2" id="KW-1185">Reference proteome</keyword>
<dbReference type="OrthoDB" id="1256117at2"/>
<organism evidence="1 2">
    <name type="scientific">Flavobacterium profundi</name>
    <dbReference type="NCBI Taxonomy" id="1774945"/>
    <lineage>
        <taxon>Bacteria</taxon>
        <taxon>Pseudomonadati</taxon>
        <taxon>Bacteroidota</taxon>
        <taxon>Flavobacteriia</taxon>
        <taxon>Flavobacteriales</taxon>
        <taxon>Flavobacteriaceae</taxon>
        <taxon>Flavobacterium</taxon>
    </lineage>
</organism>
<dbReference type="EMBL" id="WQLW01000009">
    <property type="protein sequence ID" value="MVO09903.1"/>
    <property type="molecule type" value="Genomic_DNA"/>
</dbReference>
<evidence type="ECO:0000313" key="1">
    <source>
        <dbReference type="EMBL" id="MVO09903.1"/>
    </source>
</evidence>
<reference evidence="2" key="1">
    <citation type="submission" date="2019-05" db="EMBL/GenBank/DDBJ databases">
        <title>Flavobacterium profundi sp. nov., isolated from a deep-sea seamount.</title>
        <authorList>
            <person name="Zhang D.-C."/>
        </authorList>
    </citation>
    <scope>NUCLEOTIDE SEQUENCE [LARGE SCALE GENOMIC DNA]</scope>
    <source>
        <strain evidence="2">TP390</strain>
    </source>
</reference>
<protein>
    <submittedName>
        <fullName evidence="1">Uncharacterized protein</fullName>
    </submittedName>
</protein>
<dbReference type="Proteomes" id="UP000431264">
    <property type="component" value="Unassembled WGS sequence"/>
</dbReference>
<comment type="caution">
    <text evidence="1">The sequence shown here is derived from an EMBL/GenBank/DDBJ whole genome shotgun (WGS) entry which is preliminary data.</text>
</comment>
<gene>
    <name evidence="1" type="ORF">GOQ30_12095</name>
</gene>